<dbReference type="EMBL" id="WOWA01000004">
    <property type="protein sequence ID" value="NLV13231.1"/>
    <property type="molecule type" value="Genomic_DNA"/>
</dbReference>
<comment type="caution">
    <text evidence="1">The sequence shown here is derived from an EMBL/GenBank/DDBJ whole genome shotgun (WGS) entry which is preliminary data.</text>
</comment>
<reference evidence="1" key="1">
    <citation type="submission" date="2019-12" db="EMBL/GenBank/DDBJ databases">
        <title>Whole genome sequencing of Haloarcula argentinensis strain pws5.</title>
        <authorList>
            <person name="Verma D.K."/>
            <person name="Gopal K."/>
            <person name="Prasad E.S."/>
        </authorList>
    </citation>
    <scope>NUCLEOTIDE SEQUENCE</scope>
    <source>
        <strain evidence="1">Pws5</strain>
    </source>
</reference>
<evidence type="ECO:0000313" key="2">
    <source>
        <dbReference type="Proteomes" id="UP000641625"/>
    </source>
</evidence>
<accession>A0A847UN28</accession>
<protein>
    <submittedName>
        <fullName evidence="1">Uncharacterized protein</fullName>
    </submittedName>
</protein>
<dbReference type="AlphaFoldDB" id="A0A847UN28"/>
<dbReference type="Proteomes" id="UP000641625">
    <property type="component" value="Unassembled WGS sequence"/>
</dbReference>
<organism evidence="1 2">
    <name type="scientific">Haloarcula argentinensis</name>
    <dbReference type="NCBI Taxonomy" id="43776"/>
    <lineage>
        <taxon>Archaea</taxon>
        <taxon>Methanobacteriati</taxon>
        <taxon>Methanobacteriota</taxon>
        <taxon>Stenosarchaea group</taxon>
        <taxon>Halobacteria</taxon>
        <taxon>Halobacteriales</taxon>
        <taxon>Haloarculaceae</taxon>
        <taxon>Haloarcula</taxon>
    </lineage>
</organism>
<name>A0A847UN28_HALAR</name>
<sequence length="123" mass="14512">MDEFGRMLGEQVRDQIRWEYFLDEEQHIRKEEYSSDVSHQDGNLPYRMQISHVDGGPSYLVNDYFPHFHYQAGYTLASESYDLMIEYWGEENVCLGDLEVESIAVEQLLDRGAEKSLSYLKLF</sequence>
<dbReference type="RefSeq" id="WP_170096777.1">
    <property type="nucleotide sequence ID" value="NZ_WOWA01000004.1"/>
</dbReference>
<evidence type="ECO:0000313" key="1">
    <source>
        <dbReference type="EMBL" id="NLV13231.1"/>
    </source>
</evidence>
<proteinExistence type="predicted"/>
<gene>
    <name evidence="1" type="ORF">GOC77_08095</name>
</gene>